<organism evidence="3 4">
    <name type="scientific">Linnemannia gamsii</name>
    <dbReference type="NCBI Taxonomy" id="64522"/>
    <lineage>
        <taxon>Eukaryota</taxon>
        <taxon>Fungi</taxon>
        <taxon>Fungi incertae sedis</taxon>
        <taxon>Mucoromycota</taxon>
        <taxon>Mortierellomycotina</taxon>
        <taxon>Mortierellomycetes</taxon>
        <taxon>Mortierellales</taxon>
        <taxon>Mortierellaceae</taxon>
        <taxon>Linnemannia</taxon>
    </lineage>
</organism>
<evidence type="ECO:0000256" key="2">
    <source>
        <dbReference type="SAM" id="Phobius"/>
    </source>
</evidence>
<feature type="compositionally biased region" description="Acidic residues" evidence="1">
    <location>
        <begin position="47"/>
        <end position="57"/>
    </location>
</feature>
<feature type="compositionally biased region" description="Polar residues" evidence="1">
    <location>
        <begin position="1"/>
        <end position="17"/>
    </location>
</feature>
<keyword evidence="4" id="KW-1185">Reference proteome</keyword>
<evidence type="ECO:0000256" key="1">
    <source>
        <dbReference type="SAM" id="MobiDB-lite"/>
    </source>
</evidence>
<keyword evidence="2" id="KW-1133">Transmembrane helix</keyword>
<sequence>MSATTPHGNDNSHSASIQIDPPTQPVPSTTTATPFPLPTHCPLYNGDDSEDSGDEDGPLLASTGGPSRRHHLRQLDNEPAPFLYRLHDWLADLGTRAKSCWLSARSMKAPLSGWRKALKWILIFLGIVLVLGFLGVAGWLLYEYTYVCTVDYSNPVHLEYSFNPEEYKNLHFHLDHHTVGSIEVVQVNMPYESDGDEVQIYVNARGSSSDIVRAVTLGTITNPEESSIEANVYLDMFDYEREEAFRRGCIDISVRIVMPANMTHFESLKVHHRGKGSVYIRLDHFNRIDGVTRNGLYYPPPAPTTPTILFDRLDIKGYDGHVGVVGIGATEELKMISTQGSLHGNVFASKRVEVESKQYTSLQLLSTSPDLDLKVSAETTVSVNLKSPYYGHVALKTWTHDMQPHLTSPEDLFVRQKKTRQTLTGYFPYPNGTEPEGHFPRIELNGVEANLHLYR</sequence>
<evidence type="ECO:0000313" key="4">
    <source>
        <dbReference type="Proteomes" id="UP001194696"/>
    </source>
</evidence>
<accession>A0ABQ7KAC2</accession>
<keyword evidence="2" id="KW-0812">Transmembrane</keyword>
<gene>
    <name evidence="3" type="ORF">BGZ96_012692</name>
</gene>
<reference evidence="3 4" key="1">
    <citation type="journal article" date="2020" name="Fungal Divers.">
        <title>Resolving the Mortierellaceae phylogeny through synthesis of multi-gene phylogenetics and phylogenomics.</title>
        <authorList>
            <person name="Vandepol N."/>
            <person name="Liber J."/>
            <person name="Desiro A."/>
            <person name="Na H."/>
            <person name="Kennedy M."/>
            <person name="Barry K."/>
            <person name="Grigoriev I.V."/>
            <person name="Miller A.N."/>
            <person name="O'Donnell K."/>
            <person name="Stajich J.E."/>
            <person name="Bonito G."/>
        </authorList>
    </citation>
    <scope>NUCLEOTIDE SEQUENCE [LARGE SCALE GENOMIC DNA]</scope>
    <source>
        <strain evidence="3 4">AD045</strain>
    </source>
</reference>
<dbReference type="Proteomes" id="UP001194696">
    <property type="component" value="Unassembled WGS sequence"/>
</dbReference>
<keyword evidence="2" id="KW-0472">Membrane</keyword>
<feature type="transmembrane region" description="Helical" evidence="2">
    <location>
        <begin position="117"/>
        <end position="142"/>
    </location>
</feature>
<proteinExistence type="predicted"/>
<name>A0ABQ7KAC2_9FUNG</name>
<dbReference type="EMBL" id="JAAAIM010000098">
    <property type="protein sequence ID" value="KAG0295029.1"/>
    <property type="molecule type" value="Genomic_DNA"/>
</dbReference>
<comment type="caution">
    <text evidence="3">The sequence shown here is derived from an EMBL/GenBank/DDBJ whole genome shotgun (WGS) entry which is preliminary data.</text>
</comment>
<evidence type="ECO:0000313" key="3">
    <source>
        <dbReference type="EMBL" id="KAG0295029.1"/>
    </source>
</evidence>
<protein>
    <submittedName>
        <fullName evidence="3">Uncharacterized protein</fullName>
    </submittedName>
</protein>
<feature type="region of interest" description="Disordered" evidence="1">
    <location>
        <begin position="1"/>
        <end position="72"/>
    </location>
</feature>